<evidence type="ECO:0000313" key="2">
    <source>
        <dbReference type="Proteomes" id="UP000266376"/>
    </source>
</evidence>
<sequence length="243" mass="28134">MKETEKKKEVTAKSITKQLKEVQEKNMKVQVANDKRLYARYKKQIETAYGKMETCYLDTAVAIHSIYYQQLYKLDNYKNIYDFAKENYDISRGTCSKFINICERFGAINENGNVIGLQERYNDFSVSQLGVMLPMPDCLLEQCDNKMSVRALKQLCEDYKESLNSHQEVIEGVNSDVIDSENIVDTGMNEPVETVIDVTDNKTFICQASSFDEFVQLQDIVKESYTDILKKYPHAKIHVEITY</sequence>
<gene>
    <name evidence="1" type="ORF">DWV67_16210</name>
</gene>
<organism evidence="1 2">
    <name type="scientific">Dorea formicigenerans</name>
    <dbReference type="NCBI Taxonomy" id="39486"/>
    <lineage>
        <taxon>Bacteria</taxon>
        <taxon>Bacillati</taxon>
        <taxon>Bacillota</taxon>
        <taxon>Clostridia</taxon>
        <taxon>Lachnospirales</taxon>
        <taxon>Lachnospiraceae</taxon>
        <taxon>Dorea</taxon>
    </lineage>
</organism>
<evidence type="ECO:0000313" key="1">
    <source>
        <dbReference type="EMBL" id="RGW46184.1"/>
    </source>
</evidence>
<protein>
    <submittedName>
        <fullName evidence="1">Uncharacterized protein</fullName>
    </submittedName>
</protein>
<accession>A0A395XGP6</accession>
<reference evidence="1 2" key="1">
    <citation type="submission" date="2018-08" db="EMBL/GenBank/DDBJ databases">
        <title>A genome reference for cultivated species of the human gut microbiota.</title>
        <authorList>
            <person name="Zou Y."/>
            <person name="Xue W."/>
            <person name="Luo G."/>
        </authorList>
    </citation>
    <scope>NUCLEOTIDE SEQUENCE [LARGE SCALE GENOMIC DNA]</scope>
    <source>
        <strain evidence="1 2">AF12-11</strain>
    </source>
</reference>
<dbReference type="AlphaFoldDB" id="A0A395XGP6"/>
<dbReference type="Proteomes" id="UP000266376">
    <property type="component" value="Unassembled WGS sequence"/>
</dbReference>
<proteinExistence type="predicted"/>
<dbReference type="EMBL" id="QSAJ01000088">
    <property type="protein sequence ID" value="RGW46184.1"/>
    <property type="molecule type" value="Genomic_DNA"/>
</dbReference>
<comment type="caution">
    <text evidence="1">The sequence shown here is derived from an EMBL/GenBank/DDBJ whole genome shotgun (WGS) entry which is preliminary data.</text>
</comment>
<name>A0A395XGP6_9FIRM</name>